<organism evidence="2 3">
    <name type="scientific">Paeniglutamicibacter cryotolerans</name>
    <dbReference type="NCBI Taxonomy" id="670079"/>
    <lineage>
        <taxon>Bacteria</taxon>
        <taxon>Bacillati</taxon>
        <taxon>Actinomycetota</taxon>
        <taxon>Actinomycetes</taxon>
        <taxon>Micrococcales</taxon>
        <taxon>Micrococcaceae</taxon>
        <taxon>Paeniglutamicibacter</taxon>
    </lineage>
</organism>
<dbReference type="Pfam" id="PF13483">
    <property type="entry name" value="Lactamase_B_3"/>
    <property type="match status" value="1"/>
</dbReference>
<accession>A0A839QSV9</accession>
<sequence length="218" mass="23345">MNITKFGHACVRIEQAGRVLVIDPGSWSDAAAALADVEAILITHEHADHLDRETVLPLLAATPDMALYAPAGLAATLRSAEPRAAERIIDVVPGTELRVAGLSVRTYGGQHAVIHGLLPVVDNIGYLIDGKLFHPGDSFVVPDGVAPTTLLIPLHAPWADVGSTIDYLIAMRAALVLPIHDALLNERGLALVSGLLERFGQRYGSRFETWSTGDNREI</sequence>
<comment type="caution">
    <text evidence="2">The sequence shown here is derived from an EMBL/GenBank/DDBJ whole genome shotgun (WGS) entry which is preliminary data.</text>
</comment>
<keyword evidence="3" id="KW-1185">Reference proteome</keyword>
<dbReference type="PANTHER" id="PTHR43546:SF3">
    <property type="entry name" value="UPF0173 METAL-DEPENDENT HYDROLASE MJ1163"/>
    <property type="match status" value="1"/>
</dbReference>
<dbReference type="InterPro" id="IPR036866">
    <property type="entry name" value="RibonucZ/Hydroxyglut_hydro"/>
</dbReference>
<dbReference type="InterPro" id="IPR050114">
    <property type="entry name" value="UPF0173_UPF0282_UlaG_hydrolase"/>
</dbReference>
<gene>
    <name evidence="2" type="ORF">E9229_002543</name>
</gene>
<reference evidence="2 3" key="1">
    <citation type="submission" date="2020-08" db="EMBL/GenBank/DDBJ databases">
        <title>Sequencing the genomes of 1000 actinobacteria strains.</title>
        <authorList>
            <person name="Klenk H.-P."/>
        </authorList>
    </citation>
    <scope>NUCLEOTIDE SEQUENCE [LARGE SCALE GENOMIC DNA]</scope>
    <source>
        <strain evidence="2 3">DSM 22826</strain>
    </source>
</reference>
<dbReference type="AlphaFoldDB" id="A0A839QSV9"/>
<protein>
    <submittedName>
        <fullName evidence="2">L-ascorbate metabolism protein UlaG (Beta-lactamase superfamily)</fullName>
    </submittedName>
</protein>
<evidence type="ECO:0000313" key="3">
    <source>
        <dbReference type="Proteomes" id="UP000523000"/>
    </source>
</evidence>
<evidence type="ECO:0000313" key="2">
    <source>
        <dbReference type="EMBL" id="MBB2996352.1"/>
    </source>
</evidence>
<dbReference type="InterPro" id="IPR001279">
    <property type="entry name" value="Metallo-B-lactamas"/>
</dbReference>
<name>A0A839QSV9_9MICC</name>
<dbReference type="PANTHER" id="PTHR43546">
    <property type="entry name" value="UPF0173 METAL-DEPENDENT HYDROLASE MJ1163-RELATED"/>
    <property type="match status" value="1"/>
</dbReference>
<evidence type="ECO:0000259" key="1">
    <source>
        <dbReference type="SMART" id="SM00849"/>
    </source>
</evidence>
<dbReference type="EMBL" id="JACHVS010000001">
    <property type="protein sequence ID" value="MBB2996352.1"/>
    <property type="molecule type" value="Genomic_DNA"/>
</dbReference>
<dbReference type="SMART" id="SM00849">
    <property type="entry name" value="Lactamase_B"/>
    <property type="match status" value="1"/>
</dbReference>
<dbReference type="SUPFAM" id="SSF56281">
    <property type="entry name" value="Metallo-hydrolase/oxidoreductase"/>
    <property type="match status" value="1"/>
</dbReference>
<dbReference type="RefSeq" id="WP_183511624.1">
    <property type="nucleotide sequence ID" value="NZ_BAABGK010000012.1"/>
</dbReference>
<dbReference type="Proteomes" id="UP000523000">
    <property type="component" value="Unassembled WGS sequence"/>
</dbReference>
<dbReference type="Gene3D" id="3.60.15.10">
    <property type="entry name" value="Ribonuclease Z/Hydroxyacylglutathione hydrolase-like"/>
    <property type="match status" value="1"/>
</dbReference>
<proteinExistence type="predicted"/>
<feature type="domain" description="Metallo-beta-lactamase" evidence="1">
    <location>
        <begin position="7"/>
        <end position="180"/>
    </location>
</feature>